<comment type="similarity">
    <text evidence="1">Belongs to the LacAB/RpiB family.</text>
</comment>
<dbReference type="NCBIfam" id="TIGR00689">
    <property type="entry name" value="rpiB_lacA_lacB"/>
    <property type="match status" value="1"/>
</dbReference>
<reference evidence="2 3" key="1">
    <citation type="journal article" date="2016" name="Nat. Commun.">
        <title>Thousands of microbial genomes shed light on interconnected biogeochemical processes in an aquifer system.</title>
        <authorList>
            <person name="Anantharaman K."/>
            <person name="Brown C.T."/>
            <person name="Hug L.A."/>
            <person name="Sharon I."/>
            <person name="Castelle C.J."/>
            <person name="Probst A.J."/>
            <person name="Thomas B.C."/>
            <person name="Singh A."/>
            <person name="Wilkins M.J."/>
            <person name="Karaoz U."/>
            <person name="Brodie E.L."/>
            <person name="Williams K.H."/>
            <person name="Hubbard S.S."/>
            <person name="Banfield J.F."/>
        </authorList>
    </citation>
    <scope>NUCLEOTIDE SEQUENCE [LARGE SCALE GENOMIC DNA]</scope>
</reference>
<dbReference type="InterPro" id="IPR003500">
    <property type="entry name" value="RpiB_LacA_LacB"/>
</dbReference>
<organism evidence="2 3">
    <name type="scientific">Candidatus Wolfebacteria bacterium RIFCSPLOWO2_01_FULL_45_19</name>
    <dbReference type="NCBI Taxonomy" id="1802557"/>
    <lineage>
        <taxon>Bacteria</taxon>
        <taxon>Candidatus Wolfeibacteriota</taxon>
    </lineage>
</organism>
<evidence type="ECO:0000256" key="1">
    <source>
        <dbReference type="ARBA" id="ARBA00008754"/>
    </source>
</evidence>
<dbReference type="NCBIfam" id="NF004051">
    <property type="entry name" value="PRK05571.1"/>
    <property type="match status" value="1"/>
</dbReference>
<dbReference type="PANTHER" id="PTHR30345">
    <property type="entry name" value="RIBOSE-5-PHOSPHATE ISOMERASE B"/>
    <property type="match status" value="1"/>
</dbReference>
<dbReference type="STRING" id="1802557.A3A20_00155"/>
<dbReference type="InterPro" id="IPR036569">
    <property type="entry name" value="RpiB_LacA_LacB_sf"/>
</dbReference>
<dbReference type="PIRSF" id="PIRSF005384">
    <property type="entry name" value="RpiB_LacA_B"/>
    <property type="match status" value="1"/>
</dbReference>
<name>A0A1F8DQS8_9BACT</name>
<comment type="caution">
    <text evidence="2">The sequence shown here is derived from an EMBL/GenBank/DDBJ whole genome shotgun (WGS) entry which is preliminary data.</text>
</comment>
<dbReference type="Pfam" id="PF02502">
    <property type="entry name" value="LacAB_rpiB"/>
    <property type="match status" value="1"/>
</dbReference>
<dbReference type="SUPFAM" id="SSF89623">
    <property type="entry name" value="Ribose/Galactose isomerase RpiB/AlsB"/>
    <property type="match status" value="1"/>
</dbReference>
<dbReference type="GO" id="GO:0019316">
    <property type="term" value="P:D-allose catabolic process"/>
    <property type="evidence" value="ECO:0007669"/>
    <property type="project" value="TreeGrafter"/>
</dbReference>
<dbReference type="Proteomes" id="UP000178946">
    <property type="component" value="Unassembled WGS sequence"/>
</dbReference>
<dbReference type="PANTHER" id="PTHR30345:SF0">
    <property type="entry name" value="DNA DAMAGE-REPAIR_TOLERATION PROTEIN DRT102"/>
    <property type="match status" value="1"/>
</dbReference>
<protein>
    <submittedName>
        <fullName evidence="2">Ribose-5-phosphate isomerase</fullName>
    </submittedName>
</protein>
<gene>
    <name evidence="2" type="ORF">A3A20_00155</name>
</gene>
<keyword evidence="2" id="KW-0413">Isomerase</keyword>
<dbReference type="GO" id="GO:0004751">
    <property type="term" value="F:ribose-5-phosphate isomerase activity"/>
    <property type="evidence" value="ECO:0007669"/>
    <property type="project" value="TreeGrafter"/>
</dbReference>
<evidence type="ECO:0000313" key="2">
    <source>
        <dbReference type="EMBL" id="OGM90983.1"/>
    </source>
</evidence>
<sequence length="146" mass="16113">MMIYIGSDHAGFEMKEELKKYLSGLGHQVEDKGAFSRDPADDYPDFIFLVAKAVAADKNSRGLVMGKSGQGEAMTANRVKGVRAAVWYGGNAELLKLSREHNDANVLSLAAGFVSIEEAKEAVELWLNTPFSNEERHVRRIKKLDA</sequence>
<accession>A0A1F8DQS8</accession>
<dbReference type="GO" id="GO:0009052">
    <property type="term" value="P:pentose-phosphate shunt, non-oxidative branch"/>
    <property type="evidence" value="ECO:0007669"/>
    <property type="project" value="TreeGrafter"/>
</dbReference>
<dbReference type="AlphaFoldDB" id="A0A1F8DQS8"/>
<dbReference type="Gene3D" id="3.40.1400.10">
    <property type="entry name" value="Sugar-phosphate isomerase, RpiB/LacA/LacB"/>
    <property type="match status" value="1"/>
</dbReference>
<proteinExistence type="inferred from homology"/>
<evidence type="ECO:0000313" key="3">
    <source>
        <dbReference type="Proteomes" id="UP000178946"/>
    </source>
</evidence>
<dbReference type="EMBL" id="MGIR01000005">
    <property type="protein sequence ID" value="OGM90983.1"/>
    <property type="molecule type" value="Genomic_DNA"/>
</dbReference>